<organism evidence="1 2">
    <name type="scientific">Hevea brasiliensis</name>
    <name type="common">Para rubber tree</name>
    <name type="synonym">Siphonia brasiliensis</name>
    <dbReference type="NCBI Taxonomy" id="3981"/>
    <lineage>
        <taxon>Eukaryota</taxon>
        <taxon>Viridiplantae</taxon>
        <taxon>Streptophyta</taxon>
        <taxon>Embryophyta</taxon>
        <taxon>Tracheophyta</taxon>
        <taxon>Spermatophyta</taxon>
        <taxon>Magnoliopsida</taxon>
        <taxon>eudicotyledons</taxon>
        <taxon>Gunneridae</taxon>
        <taxon>Pentapetalae</taxon>
        <taxon>rosids</taxon>
        <taxon>fabids</taxon>
        <taxon>Malpighiales</taxon>
        <taxon>Euphorbiaceae</taxon>
        <taxon>Crotonoideae</taxon>
        <taxon>Micrandreae</taxon>
        <taxon>Hevea</taxon>
    </lineage>
</organism>
<dbReference type="Proteomes" id="UP001174677">
    <property type="component" value="Chromosome 17"/>
</dbReference>
<proteinExistence type="predicted"/>
<keyword evidence="2" id="KW-1185">Reference proteome</keyword>
<reference evidence="1" key="1">
    <citation type="journal article" date="2023" name="Plant Biotechnol. J.">
        <title>Chromosome-level wild Hevea brasiliensis genome provides new tools for genomic-assisted breeding and valuable loci to elevate rubber yield.</title>
        <authorList>
            <person name="Cheng H."/>
            <person name="Song X."/>
            <person name="Hu Y."/>
            <person name="Wu T."/>
            <person name="Yang Q."/>
            <person name="An Z."/>
            <person name="Feng S."/>
            <person name="Deng Z."/>
            <person name="Wu W."/>
            <person name="Zeng X."/>
            <person name="Tu M."/>
            <person name="Wang X."/>
            <person name="Huang H."/>
        </authorList>
    </citation>
    <scope>NUCLEOTIDE SEQUENCE</scope>
    <source>
        <strain evidence="1">MT/VB/25A 57/8</strain>
    </source>
</reference>
<evidence type="ECO:0000313" key="1">
    <source>
        <dbReference type="EMBL" id="KAJ9140437.1"/>
    </source>
</evidence>
<dbReference type="PANTHER" id="PTHR13520:SF1">
    <property type="entry name" value="RINT1-LIKE PROTEIN MAG2"/>
    <property type="match status" value="1"/>
</dbReference>
<accession>A0ABQ9KK53</accession>
<gene>
    <name evidence="1" type="ORF">P3X46_031086</name>
</gene>
<dbReference type="PANTHER" id="PTHR13520">
    <property type="entry name" value="RAD50-INTERACTING PROTEIN 1 RINT-1"/>
    <property type="match status" value="1"/>
</dbReference>
<evidence type="ECO:0000313" key="2">
    <source>
        <dbReference type="Proteomes" id="UP001174677"/>
    </source>
</evidence>
<name>A0ABQ9KK53_HEVBR</name>
<dbReference type="EMBL" id="JARPOI010000017">
    <property type="protein sequence ID" value="KAJ9140437.1"/>
    <property type="molecule type" value="Genomic_DNA"/>
</dbReference>
<protein>
    <recommendedName>
        <fullName evidence="3">DUF4283 domain-containing protein</fullName>
    </recommendedName>
</protein>
<dbReference type="PROSITE" id="PS51386">
    <property type="entry name" value="RINT1_TIP20"/>
    <property type="match status" value="1"/>
</dbReference>
<dbReference type="Pfam" id="PF04437">
    <property type="entry name" value="RINT1_TIP1"/>
    <property type="match status" value="1"/>
</dbReference>
<evidence type="ECO:0008006" key="3">
    <source>
        <dbReference type="Google" id="ProtNLM"/>
    </source>
</evidence>
<comment type="caution">
    <text evidence="1">The sequence shown here is derived from an EMBL/GenBank/DDBJ whole genome shotgun (WGS) entry which is preliminary data.</text>
</comment>
<dbReference type="InterPro" id="IPR007528">
    <property type="entry name" value="RINT1_Tip20"/>
</dbReference>
<sequence length="116" mass="13318">MAVVEENLNGIDFVGVWRSLAARVDCLLFNGIIMSNVKFHDRGVERFSHDLEVLFGVFGAWCLRPEGFFPKLSDGLKSLKMEEQQLQGSFGGRREMDEREWNQKFGCVRVSEDTEQ</sequence>